<evidence type="ECO:0000256" key="5">
    <source>
        <dbReference type="ARBA" id="ARBA00022741"/>
    </source>
</evidence>
<dbReference type="PROSITE" id="PS50893">
    <property type="entry name" value="ABC_TRANSPORTER_2"/>
    <property type="match status" value="1"/>
</dbReference>
<dbReference type="PANTHER" id="PTHR19229:SF36">
    <property type="entry name" value="ATP-BINDING CASSETTE SUB-FAMILY A MEMBER 2"/>
    <property type="match status" value="1"/>
</dbReference>
<keyword evidence="6" id="KW-0067">ATP-binding</keyword>
<dbReference type="InterPro" id="IPR003439">
    <property type="entry name" value="ABC_transporter-like_ATP-bd"/>
</dbReference>
<feature type="transmembrane region" description="Helical" evidence="9">
    <location>
        <begin position="160"/>
        <end position="183"/>
    </location>
</feature>
<evidence type="ECO:0000256" key="4">
    <source>
        <dbReference type="ARBA" id="ARBA00022737"/>
    </source>
</evidence>
<dbReference type="InterPro" id="IPR056264">
    <property type="entry name" value="R2_ABCA1-4-like"/>
</dbReference>
<dbReference type="AlphaFoldDB" id="A0A9N8WK27"/>
<evidence type="ECO:0000313" key="11">
    <source>
        <dbReference type="EMBL" id="CAG8486112.1"/>
    </source>
</evidence>
<feature type="domain" description="ABC transporter" evidence="10">
    <location>
        <begin position="728"/>
        <end position="958"/>
    </location>
</feature>
<keyword evidence="12" id="KW-1185">Reference proteome</keyword>
<dbReference type="GO" id="GO:0140359">
    <property type="term" value="F:ABC-type transporter activity"/>
    <property type="evidence" value="ECO:0007669"/>
    <property type="project" value="InterPro"/>
</dbReference>
<dbReference type="OrthoDB" id="8061355at2759"/>
<evidence type="ECO:0000256" key="1">
    <source>
        <dbReference type="ARBA" id="ARBA00004141"/>
    </source>
</evidence>
<dbReference type="Proteomes" id="UP000789508">
    <property type="component" value="Unassembled WGS sequence"/>
</dbReference>
<dbReference type="EMBL" id="CAJVPS010000434">
    <property type="protein sequence ID" value="CAG8486112.1"/>
    <property type="molecule type" value="Genomic_DNA"/>
</dbReference>
<accession>A0A9N8WK27</accession>
<keyword evidence="8 9" id="KW-0472">Membrane</keyword>
<name>A0A9N8WK27_9GLOM</name>
<proteinExistence type="predicted"/>
<dbReference type="Gene3D" id="3.40.50.300">
    <property type="entry name" value="P-loop containing nucleotide triphosphate hydrolases"/>
    <property type="match status" value="1"/>
</dbReference>
<gene>
    <name evidence="11" type="ORF">ALEPTO_LOCUS2740</name>
</gene>
<evidence type="ECO:0000256" key="9">
    <source>
        <dbReference type="SAM" id="Phobius"/>
    </source>
</evidence>
<comment type="subcellular location">
    <subcellularLocation>
        <location evidence="1">Membrane</location>
        <topology evidence="1">Multi-pass membrane protein</topology>
    </subcellularLocation>
</comment>
<dbReference type="Pfam" id="PF23321">
    <property type="entry name" value="R1_ABCA1"/>
    <property type="match status" value="1"/>
</dbReference>
<keyword evidence="2" id="KW-0813">Transport</keyword>
<protein>
    <submittedName>
        <fullName evidence="11">3807_t:CDS:1</fullName>
    </submittedName>
</protein>
<dbReference type="InterPro" id="IPR027417">
    <property type="entry name" value="P-loop_NTPase"/>
</dbReference>
<keyword evidence="4" id="KW-0677">Repeat</keyword>
<keyword evidence="7 9" id="KW-1133">Transmembrane helix</keyword>
<dbReference type="GO" id="GO:0016020">
    <property type="term" value="C:membrane"/>
    <property type="evidence" value="ECO:0007669"/>
    <property type="project" value="UniProtKB-SubCell"/>
</dbReference>
<evidence type="ECO:0000256" key="2">
    <source>
        <dbReference type="ARBA" id="ARBA00022448"/>
    </source>
</evidence>
<evidence type="ECO:0000256" key="3">
    <source>
        <dbReference type="ARBA" id="ARBA00022692"/>
    </source>
</evidence>
<dbReference type="PANTHER" id="PTHR19229">
    <property type="entry name" value="ATP-BINDING CASSETTE TRANSPORTER SUBFAMILY A ABCA"/>
    <property type="match status" value="1"/>
</dbReference>
<dbReference type="SMART" id="SM00382">
    <property type="entry name" value="AAA"/>
    <property type="match status" value="1"/>
</dbReference>
<dbReference type="SUPFAM" id="SSF52540">
    <property type="entry name" value="P-loop containing nucleoside triphosphate hydrolases"/>
    <property type="match status" value="1"/>
</dbReference>
<dbReference type="Pfam" id="PF00005">
    <property type="entry name" value="ABC_tran"/>
    <property type="match status" value="1"/>
</dbReference>
<dbReference type="FunFam" id="3.40.50.300:FF:000665">
    <property type="entry name" value="ABC transporter A family member 2"/>
    <property type="match status" value="1"/>
</dbReference>
<evidence type="ECO:0000256" key="8">
    <source>
        <dbReference type="ARBA" id="ARBA00023136"/>
    </source>
</evidence>
<dbReference type="GO" id="GO:0016887">
    <property type="term" value="F:ATP hydrolysis activity"/>
    <property type="evidence" value="ECO:0007669"/>
    <property type="project" value="InterPro"/>
</dbReference>
<dbReference type="InterPro" id="IPR017871">
    <property type="entry name" value="ABC_transporter-like_CS"/>
</dbReference>
<dbReference type="GO" id="GO:0005524">
    <property type="term" value="F:ATP binding"/>
    <property type="evidence" value="ECO:0007669"/>
    <property type="project" value="UniProtKB-KW"/>
</dbReference>
<evidence type="ECO:0000256" key="7">
    <source>
        <dbReference type="ARBA" id="ARBA00022989"/>
    </source>
</evidence>
<evidence type="ECO:0000313" key="12">
    <source>
        <dbReference type="Proteomes" id="UP000789508"/>
    </source>
</evidence>
<reference evidence="11" key="1">
    <citation type="submission" date="2021-06" db="EMBL/GenBank/DDBJ databases">
        <authorList>
            <person name="Kallberg Y."/>
            <person name="Tangrot J."/>
            <person name="Rosling A."/>
        </authorList>
    </citation>
    <scope>NUCLEOTIDE SEQUENCE</scope>
    <source>
        <strain evidence="11">FL130A</strain>
    </source>
</reference>
<dbReference type="InterPro" id="IPR026082">
    <property type="entry name" value="ABCA"/>
</dbReference>
<dbReference type="PROSITE" id="PS00211">
    <property type="entry name" value="ABC_TRANSPORTER_1"/>
    <property type="match status" value="1"/>
</dbReference>
<sequence length="1045" mass="117824">MPPTPPRAADSYYGIGLSAEQEIEKRETITSRDSHGAGVGHLTKNDDIKDCKSNNLNTAIGPWNLRRLSSSLDYYVNYNKNLLYTVDLENADEVIDYYFEDNNNNDNDDDYIENFNNYKKIGSNSKSGSIFDYESAVKTPRQFRALSRLTLTQTLRNWKINLTCVVIVPLIMLIIMQSIILVITRTSNGNDNSNRQKIVFCSNSAQFMDTTWGNIPRLTRTKDELDKEKNPIIYDVVRPSILKDPFVNLDTSQVQAPHECANVFMGKSNNYTVESPYFIDSGANGVSHIYLDTTYLPKPKGGWKYFNDQSIFPINDTILYNISAQTLPWGYLVTDQGVQDIDSTLYDNPADTTLITLLNQTTIFYTRKENSNFLKGIPDQFFQLPIDNSPQLASLKDFLSTFFSGDASTYYVDTGIFIRSPHALAEGALVANINKTFENFKTMILTNTSFSLDQTTLPPPHGILYFDNIDEKQSQMSYTLQYGNIPIALQLLATELPYVLNITDKNSTELTIDTFIQLFSKYPSAGFRRLIAVNQLSNALGAGKLEIVHKLRAMPRQFSVTENDRDNSAIVGSAFYTYNIIFDGSSPPRIWYIHPSFAFYEGIRRITDTASLINNLRPYELFSLQADDELFVIMTVLISEAFLMIILSLYFQLVLPSEYGIQKGYFFFITEPFKKYILNQKNNDTNIHDPTQTIMLAQALGETMGDDDVKAERLRVLSGNYPVESTNLVVKELVKVYPDGKLAVDNLTFAVEKNVVFGLLGPNGAGKTSTMHILTGLYPLTSGSVYIDGTDIRSDVEKIYTKIGVCPQFDLLWPDLTIEEHLLFYARLRGVDPRLETEAINHTLKLVELTEFKYRLVRGLSGGEKRRLSIAIALTGDSKVVFLDEPTTGLDPDVRRTIWSIIANAKQGKTIILTTHSMEEADALCDRLGIMAAGHLRCLGSPLHLKQKHGTGYQISFNVVATASLDHACDQIIALLPYPHNQIEKFDTMATYQFGAQQGTLATLFKEIEQNKVNWGIQDYSITQSSLEDVFLRVVKAAEERSFFE</sequence>
<evidence type="ECO:0000259" key="10">
    <source>
        <dbReference type="PROSITE" id="PS50893"/>
    </source>
</evidence>
<dbReference type="CDD" id="cd03263">
    <property type="entry name" value="ABC_subfamily_A"/>
    <property type="match status" value="1"/>
</dbReference>
<comment type="caution">
    <text evidence="11">The sequence shown here is derived from an EMBL/GenBank/DDBJ whole genome shotgun (WGS) entry which is preliminary data.</text>
</comment>
<dbReference type="InterPro" id="IPR003593">
    <property type="entry name" value="AAA+_ATPase"/>
</dbReference>
<dbReference type="GO" id="GO:0005319">
    <property type="term" value="F:lipid transporter activity"/>
    <property type="evidence" value="ECO:0007669"/>
    <property type="project" value="TreeGrafter"/>
</dbReference>
<keyword evidence="5" id="KW-0547">Nucleotide-binding</keyword>
<keyword evidence="3 9" id="KW-0812">Transmembrane</keyword>
<evidence type="ECO:0000256" key="6">
    <source>
        <dbReference type="ARBA" id="ARBA00022840"/>
    </source>
</evidence>
<organism evidence="11 12">
    <name type="scientific">Ambispora leptoticha</name>
    <dbReference type="NCBI Taxonomy" id="144679"/>
    <lineage>
        <taxon>Eukaryota</taxon>
        <taxon>Fungi</taxon>
        <taxon>Fungi incertae sedis</taxon>
        <taxon>Mucoromycota</taxon>
        <taxon>Glomeromycotina</taxon>
        <taxon>Glomeromycetes</taxon>
        <taxon>Archaeosporales</taxon>
        <taxon>Ambisporaceae</taxon>
        <taxon>Ambispora</taxon>
    </lineage>
</organism>